<gene>
    <name evidence="2" type="ORF">AVEN_164474_1</name>
    <name evidence="1" type="ORF">AVEN_83583_1</name>
</gene>
<sequence>MGDSSSHRYRGFKVPLGQMMEDNNCASIPHSALPRPTTPSGGYLTLDVEFNSYPHARRLKTVSDLEPFGPEADNLPQIQRGLQMTRILVLGDANKSN</sequence>
<name>A0A4Y2S398_ARAVE</name>
<organism evidence="1 3">
    <name type="scientific">Araneus ventricosus</name>
    <name type="common">Orbweaver spider</name>
    <name type="synonym">Epeira ventricosa</name>
    <dbReference type="NCBI Taxonomy" id="182803"/>
    <lineage>
        <taxon>Eukaryota</taxon>
        <taxon>Metazoa</taxon>
        <taxon>Ecdysozoa</taxon>
        <taxon>Arthropoda</taxon>
        <taxon>Chelicerata</taxon>
        <taxon>Arachnida</taxon>
        <taxon>Araneae</taxon>
        <taxon>Araneomorphae</taxon>
        <taxon>Entelegynae</taxon>
        <taxon>Araneoidea</taxon>
        <taxon>Araneidae</taxon>
        <taxon>Araneus</taxon>
    </lineage>
</organism>
<dbReference type="Proteomes" id="UP000499080">
    <property type="component" value="Unassembled WGS sequence"/>
</dbReference>
<keyword evidence="3" id="KW-1185">Reference proteome</keyword>
<dbReference type="EMBL" id="BGPR01019480">
    <property type="protein sequence ID" value="GBN82076.1"/>
    <property type="molecule type" value="Genomic_DNA"/>
</dbReference>
<evidence type="ECO:0000313" key="2">
    <source>
        <dbReference type="EMBL" id="GBN83249.1"/>
    </source>
</evidence>
<protein>
    <submittedName>
        <fullName evidence="1">Uncharacterized protein</fullName>
    </submittedName>
</protein>
<evidence type="ECO:0000313" key="3">
    <source>
        <dbReference type="Proteomes" id="UP000499080"/>
    </source>
</evidence>
<accession>A0A4Y2S398</accession>
<proteinExistence type="predicted"/>
<dbReference type="AlphaFoldDB" id="A0A4Y2S398"/>
<reference evidence="1 3" key="1">
    <citation type="journal article" date="2019" name="Sci. Rep.">
        <title>Orb-weaving spider Araneus ventricosus genome elucidates the spidroin gene catalogue.</title>
        <authorList>
            <person name="Kono N."/>
            <person name="Nakamura H."/>
            <person name="Ohtoshi R."/>
            <person name="Moran D.A.P."/>
            <person name="Shinohara A."/>
            <person name="Yoshida Y."/>
            <person name="Fujiwara M."/>
            <person name="Mori M."/>
            <person name="Tomita M."/>
            <person name="Arakawa K."/>
        </authorList>
    </citation>
    <scope>NUCLEOTIDE SEQUENCE [LARGE SCALE GENOMIC DNA]</scope>
</reference>
<evidence type="ECO:0000313" key="1">
    <source>
        <dbReference type="EMBL" id="GBN82076.1"/>
    </source>
</evidence>
<dbReference type="EMBL" id="BGPR01019887">
    <property type="protein sequence ID" value="GBN83249.1"/>
    <property type="molecule type" value="Genomic_DNA"/>
</dbReference>
<comment type="caution">
    <text evidence="1">The sequence shown here is derived from an EMBL/GenBank/DDBJ whole genome shotgun (WGS) entry which is preliminary data.</text>
</comment>